<feature type="compositionally biased region" description="Low complexity" evidence="1">
    <location>
        <begin position="61"/>
        <end position="88"/>
    </location>
</feature>
<dbReference type="RefSeq" id="XP_024723495.1">
    <property type="nucleotide sequence ID" value="XM_024863659.1"/>
</dbReference>
<keyword evidence="2" id="KW-0732">Signal</keyword>
<dbReference type="GeneID" id="36571740"/>
<proteinExistence type="predicted"/>
<dbReference type="InParanoid" id="A0A2T3B985"/>
<evidence type="ECO:0000256" key="2">
    <source>
        <dbReference type="SAM" id="SignalP"/>
    </source>
</evidence>
<evidence type="ECO:0000256" key="1">
    <source>
        <dbReference type="SAM" id="MobiDB-lite"/>
    </source>
</evidence>
<evidence type="ECO:0000313" key="4">
    <source>
        <dbReference type="Proteomes" id="UP000241818"/>
    </source>
</evidence>
<evidence type="ECO:0000313" key="3">
    <source>
        <dbReference type="EMBL" id="PSS23449.1"/>
    </source>
</evidence>
<feature type="signal peptide" evidence="2">
    <location>
        <begin position="1"/>
        <end position="24"/>
    </location>
</feature>
<sequence>MAFDSRLTLRSALVALLLSNLVVAEPIRLYNRQASEAPGADALTALEAIPTGVASGNADVPSPSGGSLLASPSPSSAASHKGAGKPASLKGTAASPNNGTQPGDDGDSDTPPSTPPGSSSTGGADASSSSPSQASGDSDSSPSLPASTPSNSGTPGPGLPNTGGSGGASGPFTSSGLQLCGSQYYTPSKRFPAMSD</sequence>
<accession>A0A2T3B985</accession>
<feature type="compositionally biased region" description="Low complexity" evidence="1">
    <location>
        <begin position="116"/>
        <end position="160"/>
    </location>
</feature>
<gene>
    <name evidence="3" type="ORF">M430DRAFT_17371</name>
</gene>
<protein>
    <submittedName>
        <fullName evidence="3">Uncharacterized protein</fullName>
    </submittedName>
</protein>
<feature type="region of interest" description="Disordered" evidence="1">
    <location>
        <begin position="56"/>
        <end position="196"/>
    </location>
</feature>
<dbReference type="EMBL" id="KZ679008">
    <property type="protein sequence ID" value="PSS23449.1"/>
    <property type="molecule type" value="Genomic_DNA"/>
</dbReference>
<feature type="chain" id="PRO_5015725077" evidence="2">
    <location>
        <begin position="25"/>
        <end position="196"/>
    </location>
</feature>
<dbReference type="AlphaFoldDB" id="A0A2T3B985"/>
<reference evidence="3 4" key="1">
    <citation type="journal article" date="2018" name="New Phytol.">
        <title>Comparative genomics and transcriptomics depict ericoid mycorrhizal fungi as versatile saprotrophs and plant mutualists.</title>
        <authorList>
            <person name="Martino E."/>
            <person name="Morin E."/>
            <person name="Grelet G.A."/>
            <person name="Kuo A."/>
            <person name="Kohler A."/>
            <person name="Daghino S."/>
            <person name="Barry K.W."/>
            <person name="Cichocki N."/>
            <person name="Clum A."/>
            <person name="Dockter R.B."/>
            <person name="Hainaut M."/>
            <person name="Kuo R.C."/>
            <person name="LaButti K."/>
            <person name="Lindahl B.D."/>
            <person name="Lindquist E.A."/>
            <person name="Lipzen A."/>
            <person name="Khouja H.R."/>
            <person name="Magnuson J."/>
            <person name="Murat C."/>
            <person name="Ohm R.A."/>
            <person name="Singer S.W."/>
            <person name="Spatafora J.W."/>
            <person name="Wang M."/>
            <person name="Veneault-Fourrey C."/>
            <person name="Henrissat B."/>
            <person name="Grigoriev I.V."/>
            <person name="Martin F.M."/>
            <person name="Perotto S."/>
        </authorList>
    </citation>
    <scope>NUCLEOTIDE SEQUENCE [LARGE SCALE GENOMIC DNA]</scope>
    <source>
        <strain evidence="3 4">ATCC 22711</strain>
    </source>
</reference>
<dbReference type="Proteomes" id="UP000241818">
    <property type="component" value="Unassembled WGS sequence"/>
</dbReference>
<name>A0A2T3B985_AMORE</name>
<organism evidence="3 4">
    <name type="scientific">Amorphotheca resinae ATCC 22711</name>
    <dbReference type="NCBI Taxonomy" id="857342"/>
    <lineage>
        <taxon>Eukaryota</taxon>
        <taxon>Fungi</taxon>
        <taxon>Dikarya</taxon>
        <taxon>Ascomycota</taxon>
        <taxon>Pezizomycotina</taxon>
        <taxon>Leotiomycetes</taxon>
        <taxon>Helotiales</taxon>
        <taxon>Amorphothecaceae</taxon>
        <taxon>Amorphotheca</taxon>
    </lineage>
</organism>
<keyword evidence="4" id="KW-1185">Reference proteome</keyword>